<feature type="transmembrane region" description="Helical" evidence="6">
    <location>
        <begin position="103"/>
        <end position="121"/>
    </location>
</feature>
<dbReference type="AlphaFoldDB" id="A0A1G4MJV5"/>
<keyword evidence="4 6" id="KW-0472">Membrane</keyword>
<feature type="region of interest" description="Disordered" evidence="5">
    <location>
        <begin position="215"/>
        <end position="248"/>
    </location>
</feature>
<reference evidence="7 8" key="1">
    <citation type="submission" date="2016-03" db="EMBL/GenBank/DDBJ databases">
        <authorList>
            <person name="Devillers H."/>
        </authorList>
    </citation>
    <scope>NUCLEOTIDE SEQUENCE [LARGE SCALE GENOMIC DNA]</scope>
    <source>
        <strain evidence="7">CBS 6772</strain>
    </source>
</reference>
<keyword evidence="8" id="KW-1185">Reference proteome</keyword>
<accession>A0A1G4MJV5</accession>
<name>A0A1G4MJV5_LACFM</name>
<gene>
    <name evidence="7" type="ORF">LAFE_0H07118G</name>
</gene>
<feature type="transmembrane region" description="Helical" evidence="6">
    <location>
        <begin position="501"/>
        <end position="520"/>
    </location>
</feature>
<evidence type="ECO:0000313" key="8">
    <source>
        <dbReference type="Proteomes" id="UP000190831"/>
    </source>
</evidence>
<proteinExistence type="predicted"/>
<sequence>MSIGLGEAIYAALKPILKIYVIIFVGYLIARYNIVTVETSRGISNMVVNAILPCLTFNKIVGNISDKDIKEVGVIVLTAMMIFVTGGLAAYLTKWATNAPKSWYWGLLFAGIFPNISDLPIAYVQSMSNGSIFTSDQVDRGVAYCCIFLATQSFLMMNFGMFRLVGLDFRQKKQDEEDHPESVQSFSPPEKKHEISSSQNDNLYHSEQEIKLSNAGAPHGEDQNSLQSSLSESNVDDDNNQQGPVPFRQNSVKSFMMNEDFTSQHSINSQDSFTGSSSLQHIHTLPSISNSLARSNSLKSNRRRSSSTNTRRFRHRANSQNVDDVINEYSAVSRIRTGEIDLSRPLSLTQEVGTGNASMGGDQDEEDEEEDQELEEVNMGKVSRVSTRRSVSQKKSKFSQFIQKYKLGWFLYILINFVRPASLGALLGIICCMIPWVKALFVHTDVHMHQAPDGQPVLSFLMDFTSYIGNACVPLGLLLLGGTLARLKIKVLPKGFWKTTVMMTVFRLMVLPIIGVAWANKIYELNWLENEVAKFITILTWSMPSATAQIYFTAFYTPLEGDHLQMDCLSVFFLAQYLVLFITLSFVMSYTLKVDLKV</sequence>
<feature type="transmembrane region" description="Helical" evidence="6">
    <location>
        <begin position="12"/>
        <end position="30"/>
    </location>
</feature>
<evidence type="ECO:0000256" key="3">
    <source>
        <dbReference type="ARBA" id="ARBA00022989"/>
    </source>
</evidence>
<dbReference type="Pfam" id="PF03547">
    <property type="entry name" value="Mem_trans"/>
    <property type="match status" value="1"/>
</dbReference>
<organism evidence="7 8">
    <name type="scientific">Lachancea fermentati</name>
    <name type="common">Zygosaccharomyces fermentati</name>
    <dbReference type="NCBI Taxonomy" id="4955"/>
    <lineage>
        <taxon>Eukaryota</taxon>
        <taxon>Fungi</taxon>
        <taxon>Dikarya</taxon>
        <taxon>Ascomycota</taxon>
        <taxon>Saccharomycotina</taxon>
        <taxon>Saccharomycetes</taxon>
        <taxon>Saccharomycetales</taxon>
        <taxon>Saccharomycetaceae</taxon>
        <taxon>Lachancea</taxon>
    </lineage>
</organism>
<feature type="region of interest" description="Disordered" evidence="5">
    <location>
        <begin position="287"/>
        <end position="319"/>
    </location>
</feature>
<keyword evidence="3 6" id="KW-1133">Transmembrane helix</keyword>
<dbReference type="STRING" id="4955.A0A1G4MJV5"/>
<feature type="transmembrane region" description="Helical" evidence="6">
    <location>
        <begin position="409"/>
        <end position="437"/>
    </location>
</feature>
<feature type="transmembrane region" description="Helical" evidence="6">
    <location>
        <begin position="532"/>
        <end position="556"/>
    </location>
</feature>
<feature type="compositionally biased region" description="Low complexity" evidence="5">
    <location>
        <begin position="289"/>
        <end position="299"/>
    </location>
</feature>
<evidence type="ECO:0000256" key="4">
    <source>
        <dbReference type="ARBA" id="ARBA00023136"/>
    </source>
</evidence>
<feature type="compositionally biased region" description="Acidic residues" evidence="5">
    <location>
        <begin position="362"/>
        <end position="376"/>
    </location>
</feature>
<feature type="region of interest" description="Disordered" evidence="5">
    <location>
        <begin position="173"/>
        <end position="200"/>
    </location>
</feature>
<feature type="region of interest" description="Disordered" evidence="5">
    <location>
        <begin position="351"/>
        <end position="380"/>
    </location>
</feature>
<dbReference type="OMA" id="GVAYCCI"/>
<feature type="transmembrane region" description="Helical" evidence="6">
    <location>
        <begin position="72"/>
        <end position="91"/>
    </location>
</feature>
<dbReference type="PANTHER" id="PTHR31274">
    <property type="entry name" value="PROTEIN ECM3"/>
    <property type="match status" value="1"/>
</dbReference>
<feature type="transmembrane region" description="Helical" evidence="6">
    <location>
        <begin position="568"/>
        <end position="592"/>
    </location>
</feature>
<evidence type="ECO:0000256" key="6">
    <source>
        <dbReference type="SAM" id="Phobius"/>
    </source>
</evidence>
<dbReference type="OrthoDB" id="435607at2759"/>
<evidence type="ECO:0000256" key="1">
    <source>
        <dbReference type="ARBA" id="ARBA00004141"/>
    </source>
</evidence>
<evidence type="ECO:0000256" key="5">
    <source>
        <dbReference type="SAM" id="MobiDB-lite"/>
    </source>
</evidence>
<dbReference type="Proteomes" id="UP000190831">
    <property type="component" value="Chromosome H"/>
</dbReference>
<dbReference type="EMBL" id="LT598491">
    <property type="protein sequence ID" value="SCW04147.1"/>
    <property type="molecule type" value="Genomic_DNA"/>
</dbReference>
<dbReference type="GO" id="GO:0016020">
    <property type="term" value="C:membrane"/>
    <property type="evidence" value="ECO:0007669"/>
    <property type="project" value="UniProtKB-SubCell"/>
</dbReference>
<dbReference type="InterPro" id="IPR004776">
    <property type="entry name" value="Mem_transp_PIN-like"/>
</dbReference>
<feature type="compositionally biased region" description="Low complexity" evidence="5">
    <location>
        <begin position="223"/>
        <end position="233"/>
    </location>
</feature>
<feature type="transmembrane region" description="Helical" evidence="6">
    <location>
        <begin position="457"/>
        <end position="480"/>
    </location>
</feature>
<feature type="transmembrane region" description="Helical" evidence="6">
    <location>
        <begin position="141"/>
        <end position="165"/>
    </location>
</feature>
<dbReference type="PANTHER" id="PTHR31274:SF1">
    <property type="entry name" value="AGL149CP"/>
    <property type="match status" value="1"/>
</dbReference>
<comment type="subcellular location">
    <subcellularLocation>
        <location evidence="1">Membrane</location>
        <topology evidence="1">Multi-pass membrane protein</topology>
    </subcellularLocation>
</comment>
<evidence type="ECO:0000313" key="7">
    <source>
        <dbReference type="EMBL" id="SCW04147.1"/>
    </source>
</evidence>
<dbReference type="GO" id="GO:0055085">
    <property type="term" value="P:transmembrane transport"/>
    <property type="evidence" value="ECO:0007669"/>
    <property type="project" value="InterPro"/>
</dbReference>
<keyword evidence="2 6" id="KW-0812">Transmembrane</keyword>
<evidence type="ECO:0000256" key="2">
    <source>
        <dbReference type="ARBA" id="ARBA00022692"/>
    </source>
</evidence>
<feature type="compositionally biased region" description="Basic residues" evidence="5">
    <location>
        <begin position="300"/>
        <end position="317"/>
    </location>
</feature>
<protein>
    <submittedName>
        <fullName evidence="7">LAFE_0H07118g1_1</fullName>
    </submittedName>
</protein>
<feature type="transmembrane region" description="Helical" evidence="6">
    <location>
        <begin position="42"/>
        <end position="60"/>
    </location>
</feature>
<dbReference type="InterPro" id="IPR040254">
    <property type="entry name" value="Ecm3-like"/>
</dbReference>